<evidence type="ECO:0000256" key="7">
    <source>
        <dbReference type="ARBA" id="ARBA00023136"/>
    </source>
</evidence>
<sequence length="617" mass="68592">MFRYFETRIDFTKRPPEESPPDNLWGFYWHFIAQAKGLFIALFALGFVLAVVEALIPWLIGRLVNALSHTSPEGIFREAGPLLVAMGAIILVVRPLGTILFRLLVNHSLAVSFTTMVHWQNYWHVVRQPLGFFQEDFAGRIANRVLQTGRPLRETVLSVARAVWQILIFGAASIGLLATQDWRLALPMTGWFLLYTTLLAVSLPRIQKRSRASSEARSAVTGKVVDSFTNIMTVKLFGRRKDEDDYISEGYRRLNDSFMSQQRINTLYVAGLTVLNAVFLVSTGAVAVWLFSGSRIDAGTMTTALLLSTQIVSMSGWVAFEVMGIFENVGTVQEGMKTISRPLTMQDRPAARPLVVTRGEIRFDHVSFSYGDGDKVIDRLRLTIRPGEKIGLVGRSGVGKTTLVNLLLRFFEPQEGRILIDAQDIADIQEESLRGQISVVTQDTSLLHRSIRENILYGRPQASDEAMHEAARQAHAVEFIERLVDGRGRRGFDAHVGERGVKLSGGQRQRIAIARVILKDAPILILDEATSALDSEVEAAIQESLSTLMEGKTVIAIAHRLSTLQLMDRLIVMDDTRIVEEGTHAELLENGGLYAGLWSRQSGGFLAPRRGVPDEAV</sequence>
<dbReference type="InterPro" id="IPR017871">
    <property type="entry name" value="ABC_transporter-like_CS"/>
</dbReference>
<feature type="domain" description="ABC transmembrane type-1" evidence="10">
    <location>
        <begin position="40"/>
        <end position="319"/>
    </location>
</feature>
<keyword evidence="4" id="KW-0547">Nucleotide-binding</keyword>
<dbReference type="PANTHER" id="PTHR24221:SF203">
    <property type="entry name" value="ATP-BINDING_PERMEASE FUSION ABC TRANSPORTER-RELATED"/>
    <property type="match status" value="1"/>
</dbReference>
<dbReference type="EMBL" id="CP102845">
    <property type="protein sequence ID" value="UVF19647.1"/>
    <property type="molecule type" value="Genomic_DNA"/>
</dbReference>
<dbReference type="InterPro" id="IPR003439">
    <property type="entry name" value="ABC_transporter-like_ATP-bd"/>
</dbReference>
<proteinExistence type="inferred from homology"/>
<evidence type="ECO:0000313" key="11">
    <source>
        <dbReference type="EMBL" id="UVF19647.1"/>
    </source>
</evidence>
<dbReference type="InterPro" id="IPR039421">
    <property type="entry name" value="Type_1_exporter"/>
</dbReference>
<dbReference type="Pfam" id="PF00005">
    <property type="entry name" value="ABC_tran"/>
    <property type="match status" value="1"/>
</dbReference>
<feature type="transmembrane region" description="Helical" evidence="8">
    <location>
        <begin position="267"/>
        <end position="292"/>
    </location>
</feature>
<dbReference type="SUPFAM" id="SSF90123">
    <property type="entry name" value="ABC transporter transmembrane region"/>
    <property type="match status" value="1"/>
</dbReference>
<keyword evidence="5 11" id="KW-0067">ATP-binding</keyword>
<evidence type="ECO:0000256" key="4">
    <source>
        <dbReference type="ARBA" id="ARBA00022741"/>
    </source>
</evidence>
<evidence type="ECO:0000256" key="6">
    <source>
        <dbReference type="ARBA" id="ARBA00022989"/>
    </source>
</evidence>
<dbReference type="GO" id="GO:0005524">
    <property type="term" value="F:ATP binding"/>
    <property type="evidence" value="ECO:0007669"/>
    <property type="project" value="UniProtKB-KW"/>
</dbReference>
<dbReference type="Pfam" id="PF00664">
    <property type="entry name" value="ABC_membrane"/>
    <property type="match status" value="1"/>
</dbReference>
<name>A0ABY5RTV3_9HYPH</name>
<feature type="transmembrane region" description="Helical" evidence="8">
    <location>
        <begin position="184"/>
        <end position="203"/>
    </location>
</feature>
<dbReference type="RefSeq" id="WP_173945988.1">
    <property type="nucleotide sequence ID" value="NZ_CP102845.1"/>
</dbReference>
<evidence type="ECO:0000256" key="2">
    <source>
        <dbReference type="ARBA" id="ARBA00005417"/>
    </source>
</evidence>
<dbReference type="InterPro" id="IPR027417">
    <property type="entry name" value="P-loop_NTPase"/>
</dbReference>
<dbReference type="Gene3D" id="1.20.1560.10">
    <property type="entry name" value="ABC transporter type 1, transmembrane domain"/>
    <property type="match status" value="1"/>
</dbReference>
<feature type="transmembrane region" description="Helical" evidence="8">
    <location>
        <begin position="38"/>
        <end position="60"/>
    </location>
</feature>
<evidence type="ECO:0000313" key="12">
    <source>
        <dbReference type="Proteomes" id="UP001017257"/>
    </source>
</evidence>
<dbReference type="SMART" id="SM00382">
    <property type="entry name" value="AAA"/>
    <property type="match status" value="1"/>
</dbReference>
<keyword evidence="12" id="KW-1185">Reference proteome</keyword>
<protein>
    <submittedName>
        <fullName evidence="11">ABC transporter ATP-binding protein/permease</fullName>
    </submittedName>
</protein>
<evidence type="ECO:0000256" key="8">
    <source>
        <dbReference type="SAM" id="Phobius"/>
    </source>
</evidence>
<dbReference type="InterPro" id="IPR011527">
    <property type="entry name" value="ABC1_TM_dom"/>
</dbReference>
<keyword evidence="3 8" id="KW-0812">Transmembrane</keyword>
<dbReference type="PROSITE" id="PS50893">
    <property type="entry name" value="ABC_TRANSPORTER_2"/>
    <property type="match status" value="1"/>
</dbReference>
<keyword evidence="7 8" id="KW-0472">Membrane</keyword>
<dbReference type="SUPFAM" id="SSF52540">
    <property type="entry name" value="P-loop containing nucleoside triphosphate hydrolases"/>
    <property type="match status" value="1"/>
</dbReference>
<evidence type="ECO:0000259" key="9">
    <source>
        <dbReference type="PROSITE" id="PS50893"/>
    </source>
</evidence>
<feature type="transmembrane region" description="Helical" evidence="8">
    <location>
        <begin position="159"/>
        <end position="178"/>
    </location>
</feature>
<organism evidence="11 12">
    <name type="scientific">Microvirga terrae</name>
    <dbReference type="NCBI Taxonomy" id="2740529"/>
    <lineage>
        <taxon>Bacteria</taxon>
        <taxon>Pseudomonadati</taxon>
        <taxon>Pseudomonadota</taxon>
        <taxon>Alphaproteobacteria</taxon>
        <taxon>Hyphomicrobiales</taxon>
        <taxon>Methylobacteriaceae</taxon>
        <taxon>Microvirga</taxon>
    </lineage>
</organism>
<gene>
    <name evidence="11" type="ORF">HPT29_000350</name>
</gene>
<evidence type="ECO:0000256" key="3">
    <source>
        <dbReference type="ARBA" id="ARBA00022692"/>
    </source>
</evidence>
<comment type="similarity">
    <text evidence="2">Belongs to the ABC transporter superfamily.</text>
</comment>
<dbReference type="InterPro" id="IPR003593">
    <property type="entry name" value="AAA+_ATPase"/>
</dbReference>
<comment type="subcellular location">
    <subcellularLocation>
        <location evidence="1">Cell membrane</location>
        <topology evidence="1">Multi-pass membrane protein</topology>
    </subcellularLocation>
</comment>
<feature type="domain" description="ABC transporter" evidence="9">
    <location>
        <begin position="361"/>
        <end position="600"/>
    </location>
</feature>
<dbReference type="PANTHER" id="PTHR24221">
    <property type="entry name" value="ATP-BINDING CASSETTE SUB-FAMILY B"/>
    <property type="match status" value="1"/>
</dbReference>
<dbReference type="Proteomes" id="UP001017257">
    <property type="component" value="Chromosome"/>
</dbReference>
<evidence type="ECO:0000259" key="10">
    <source>
        <dbReference type="PROSITE" id="PS50929"/>
    </source>
</evidence>
<dbReference type="Gene3D" id="3.40.50.300">
    <property type="entry name" value="P-loop containing nucleotide triphosphate hydrolases"/>
    <property type="match status" value="1"/>
</dbReference>
<dbReference type="InterPro" id="IPR036640">
    <property type="entry name" value="ABC1_TM_sf"/>
</dbReference>
<accession>A0ABY5RTV3</accession>
<dbReference type="PROSITE" id="PS00211">
    <property type="entry name" value="ABC_TRANSPORTER_1"/>
    <property type="match status" value="1"/>
</dbReference>
<keyword evidence="6 8" id="KW-1133">Transmembrane helix</keyword>
<dbReference type="PROSITE" id="PS50929">
    <property type="entry name" value="ABC_TM1F"/>
    <property type="match status" value="1"/>
</dbReference>
<dbReference type="CDD" id="cd07346">
    <property type="entry name" value="ABC_6TM_exporters"/>
    <property type="match status" value="1"/>
</dbReference>
<reference evidence="11" key="1">
    <citation type="submission" date="2022-08" db="EMBL/GenBank/DDBJ databases">
        <title>Microvirga terrae sp. nov., isolated from soil.</title>
        <authorList>
            <person name="Kim K.H."/>
            <person name="Seo Y.L."/>
            <person name="Kim J.M."/>
            <person name="Lee J.K."/>
            <person name="Han D.M."/>
            <person name="Jeon C.O."/>
        </authorList>
    </citation>
    <scope>NUCLEOTIDE SEQUENCE</scope>
    <source>
        <strain evidence="11">R24</strain>
    </source>
</reference>
<feature type="transmembrane region" description="Helical" evidence="8">
    <location>
        <begin position="80"/>
        <end position="105"/>
    </location>
</feature>
<evidence type="ECO:0000256" key="1">
    <source>
        <dbReference type="ARBA" id="ARBA00004651"/>
    </source>
</evidence>
<evidence type="ECO:0000256" key="5">
    <source>
        <dbReference type="ARBA" id="ARBA00022840"/>
    </source>
</evidence>